<comment type="caution">
    <text evidence="1">The sequence shown here is derived from an EMBL/GenBank/DDBJ whole genome shotgun (WGS) entry which is preliminary data.</text>
</comment>
<dbReference type="RefSeq" id="WP_208245039.1">
    <property type="nucleotide sequence ID" value="NZ_JAGEPF010000018.1"/>
</dbReference>
<proteinExistence type="predicted"/>
<gene>
    <name evidence="1" type="ORF">J4709_29115</name>
</gene>
<organism evidence="1 2">
    <name type="scientific">Actinomadura violacea</name>
    <dbReference type="NCBI Taxonomy" id="2819934"/>
    <lineage>
        <taxon>Bacteria</taxon>
        <taxon>Bacillati</taxon>
        <taxon>Actinomycetota</taxon>
        <taxon>Actinomycetes</taxon>
        <taxon>Streptosporangiales</taxon>
        <taxon>Thermomonosporaceae</taxon>
        <taxon>Actinomadura</taxon>
    </lineage>
</organism>
<protein>
    <submittedName>
        <fullName evidence="1">Uncharacterized protein</fullName>
    </submittedName>
</protein>
<accession>A0ABS3RXY9</accession>
<reference evidence="1 2" key="1">
    <citation type="submission" date="2021-03" db="EMBL/GenBank/DDBJ databases">
        <title>Actinomadura violae sp. nov., isolated from lichen in Thailand.</title>
        <authorList>
            <person name="Kanchanasin P."/>
            <person name="Saeng-In P."/>
            <person name="Phongsopitanun W."/>
            <person name="Yuki M."/>
            <person name="Kudo T."/>
            <person name="Ohkuma M."/>
            <person name="Tanasupawat S."/>
        </authorList>
    </citation>
    <scope>NUCLEOTIDE SEQUENCE [LARGE SCALE GENOMIC DNA]</scope>
    <source>
        <strain evidence="1 2">LCR2-06</strain>
    </source>
</reference>
<keyword evidence="2" id="KW-1185">Reference proteome</keyword>
<dbReference type="EMBL" id="JAGEPF010000018">
    <property type="protein sequence ID" value="MBO2461636.1"/>
    <property type="molecule type" value="Genomic_DNA"/>
</dbReference>
<name>A0ABS3RXY9_9ACTN</name>
<sequence length="170" mass="18655">MSHTAEAMTIVDTDQLAVGLSHTAGRCLASGLDPDAYRGVLSACFALAQRPWRGTSAQWRDDQQMFGEVEELHTAITAQIGLIDRYTDTVSTRLAAELAKDEDDRNTALIADCKQALRILHEARPQFEALAAMLATVHDDTRDTYQAAYALVDQGRVMPYDGRFVAGQNP</sequence>
<dbReference type="Proteomes" id="UP000680206">
    <property type="component" value="Unassembled WGS sequence"/>
</dbReference>
<evidence type="ECO:0000313" key="2">
    <source>
        <dbReference type="Proteomes" id="UP000680206"/>
    </source>
</evidence>
<evidence type="ECO:0000313" key="1">
    <source>
        <dbReference type="EMBL" id="MBO2461636.1"/>
    </source>
</evidence>